<protein>
    <submittedName>
        <fullName evidence="5">Uncharacterized protein</fullName>
    </submittedName>
</protein>
<dbReference type="Pfam" id="PF00025">
    <property type="entry name" value="Arf"/>
    <property type="match status" value="1"/>
</dbReference>
<dbReference type="STRING" id="65357.A0A024G575"/>
<dbReference type="SUPFAM" id="SSF52540">
    <property type="entry name" value="P-loop containing nucleoside triphosphate hydrolases"/>
    <property type="match status" value="1"/>
</dbReference>
<dbReference type="InParanoid" id="A0A024G575"/>
<dbReference type="InterPro" id="IPR006689">
    <property type="entry name" value="Small_GTPase_ARF/SAR"/>
</dbReference>
<evidence type="ECO:0000256" key="2">
    <source>
        <dbReference type="ARBA" id="ARBA00023134"/>
    </source>
</evidence>
<keyword evidence="4" id="KW-0479">Metal-binding</keyword>
<comment type="caution">
    <text evidence="5">The sequence shown here is derived from an EMBL/GenBank/DDBJ whole genome shotgun (WGS) entry which is preliminary data.</text>
</comment>
<dbReference type="Proteomes" id="UP000053237">
    <property type="component" value="Unassembled WGS sequence"/>
</dbReference>
<dbReference type="AlphaFoldDB" id="A0A024G575"/>
<dbReference type="GO" id="GO:0003924">
    <property type="term" value="F:GTPase activity"/>
    <property type="evidence" value="ECO:0007669"/>
    <property type="project" value="InterPro"/>
</dbReference>
<sequence>MKTCLILGLNGVGKSVLIRQCSLLSRQKQHKSAFRRLLSALPSSNANYAQGGKLDSIDVETQPTIGVEHQVLQCDNSRTVTLCEIGGELSSKWHLYFRSCDFWIYIVDLTNPSQLPGAASELFNILSDSEMRQKHKMIVLNKLDSIQLIPDNILDSYLLLNIILGQSEFTQTSAAIKVSAASGENVPQIVRWIQERCYTPAISTSVRVSSATPGDHFGIKDASCTGASHQTQDTSMLSARNVSEVSRKTSSPVNVNTTLEAAPYGSTVDTLSQLSFPIKGPSITAAKHAANSIVPLPETLVSLEES</sequence>
<evidence type="ECO:0000256" key="3">
    <source>
        <dbReference type="PIRSR" id="PIRSR606689-1"/>
    </source>
</evidence>
<keyword evidence="6" id="KW-1185">Reference proteome</keyword>
<dbReference type="EMBL" id="CAIX01000026">
    <property type="protein sequence ID" value="CCI41881.1"/>
    <property type="molecule type" value="Genomic_DNA"/>
</dbReference>
<name>A0A024G575_9STRA</name>
<dbReference type="PANTHER" id="PTHR46688">
    <property type="entry name" value="ADP-RIBOSYLATION FACTOR-LIKE PROTEIN 16"/>
    <property type="match status" value="1"/>
</dbReference>
<accession>A0A024G575</accession>
<feature type="binding site" evidence="4">
    <location>
        <position position="64"/>
    </location>
    <ligand>
        <name>Mg(2+)</name>
        <dbReference type="ChEBI" id="CHEBI:18420"/>
    </ligand>
</feature>
<dbReference type="GO" id="GO:0005525">
    <property type="term" value="F:GTP binding"/>
    <property type="evidence" value="ECO:0007669"/>
    <property type="project" value="UniProtKB-KW"/>
</dbReference>
<feature type="binding site" evidence="3">
    <location>
        <position position="87"/>
    </location>
    <ligand>
        <name>GTP</name>
        <dbReference type="ChEBI" id="CHEBI:37565"/>
    </ligand>
</feature>
<evidence type="ECO:0000313" key="5">
    <source>
        <dbReference type="EMBL" id="CCI41881.1"/>
    </source>
</evidence>
<keyword evidence="1 3" id="KW-0547">Nucleotide-binding</keyword>
<keyword evidence="4" id="KW-0460">Magnesium</keyword>
<dbReference type="InterPro" id="IPR027417">
    <property type="entry name" value="P-loop_NTPase"/>
</dbReference>
<gene>
    <name evidence="5" type="ORF">BN9_026650</name>
</gene>
<dbReference type="GO" id="GO:0046872">
    <property type="term" value="F:metal ion binding"/>
    <property type="evidence" value="ECO:0007669"/>
    <property type="project" value="UniProtKB-KW"/>
</dbReference>
<organism evidence="5 6">
    <name type="scientific">Albugo candida</name>
    <dbReference type="NCBI Taxonomy" id="65357"/>
    <lineage>
        <taxon>Eukaryota</taxon>
        <taxon>Sar</taxon>
        <taxon>Stramenopiles</taxon>
        <taxon>Oomycota</taxon>
        <taxon>Peronosporomycetes</taxon>
        <taxon>Albuginales</taxon>
        <taxon>Albuginaceae</taxon>
        <taxon>Albugo</taxon>
    </lineage>
</organism>
<evidence type="ECO:0000256" key="1">
    <source>
        <dbReference type="ARBA" id="ARBA00022741"/>
    </source>
</evidence>
<reference evidence="5 6" key="1">
    <citation type="submission" date="2012-05" db="EMBL/GenBank/DDBJ databases">
        <title>Recombination and specialization in a pathogen metapopulation.</title>
        <authorList>
            <person name="Gardiner A."/>
            <person name="Kemen E."/>
            <person name="Schultz-Larsen T."/>
            <person name="MacLean D."/>
            <person name="Van Oosterhout C."/>
            <person name="Jones J.D.G."/>
        </authorList>
    </citation>
    <scope>NUCLEOTIDE SEQUENCE [LARGE SCALE GENOMIC DNA]</scope>
    <source>
        <strain evidence="5 6">Ac Nc2</strain>
    </source>
</reference>
<evidence type="ECO:0000256" key="4">
    <source>
        <dbReference type="PIRSR" id="PIRSR606689-2"/>
    </source>
</evidence>
<proteinExistence type="predicted"/>
<dbReference type="Gene3D" id="3.40.50.300">
    <property type="entry name" value="P-loop containing nucleotide triphosphate hydrolases"/>
    <property type="match status" value="1"/>
</dbReference>
<keyword evidence="2 3" id="KW-0342">GTP-binding</keyword>
<dbReference type="OrthoDB" id="365445at2759"/>
<dbReference type="PANTHER" id="PTHR46688:SF1">
    <property type="entry name" value="ADP-RIBOSYLATION FACTOR-LIKE PROTEIN 16"/>
    <property type="match status" value="1"/>
</dbReference>
<feature type="binding site" evidence="3">
    <location>
        <begin position="141"/>
        <end position="144"/>
    </location>
    <ligand>
        <name>GTP</name>
        <dbReference type="ChEBI" id="CHEBI:37565"/>
    </ligand>
</feature>
<evidence type="ECO:0000313" key="6">
    <source>
        <dbReference type="Proteomes" id="UP000053237"/>
    </source>
</evidence>